<proteinExistence type="predicted"/>
<comment type="caution">
    <text evidence="2">The sequence shown here is derived from an EMBL/GenBank/DDBJ whole genome shotgun (WGS) entry which is preliminary data.</text>
</comment>
<keyword evidence="3" id="KW-1185">Reference proteome</keyword>
<dbReference type="Proteomes" id="UP000642748">
    <property type="component" value="Unassembled WGS sequence"/>
</dbReference>
<feature type="transmembrane region" description="Helical" evidence="1">
    <location>
        <begin position="55"/>
        <end position="75"/>
    </location>
</feature>
<sequence length="104" mass="11965">MPIIVPIGPDVRRAPAYWAAVWCTRLAFACILLWSSVPLIWRFIAAGDPSSFLRWLPWFAAVLLWAASLVLLRLAGVRLNGWLDLADAEIRRQFRRDLVWLPPR</sequence>
<evidence type="ECO:0000256" key="1">
    <source>
        <dbReference type="SAM" id="Phobius"/>
    </source>
</evidence>
<evidence type="ECO:0000313" key="3">
    <source>
        <dbReference type="Proteomes" id="UP000642748"/>
    </source>
</evidence>
<evidence type="ECO:0000313" key="2">
    <source>
        <dbReference type="EMBL" id="GIH18215.1"/>
    </source>
</evidence>
<feature type="transmembrane region" description="Helical" evidence="1">
    <location>
        <begin position="16"/>
        <end position="35"/>
    </location>
</feature>
<dbReference type="AlphaFoldDB" id="A0A8J3QYP3"/>
<dbReference type="EMBL" id="BONZ01000064">
    <property type="protein sequence ID" value="GIH18215.1"/>
    <property type="molecule type" value="Genomic_DNA"/>
</dbReference>
<name>A0A8J3QYP3_9ACTN</name>
<organism evidence="2 3">
    <name type="scientific">Rugosimonospora africana</name>
    <dbReference type="NCBI Taxonomy" id="556532"/>
    <lineage>
        <taxon>Bacteria</taxon>
        <taxon>Bacillati</taxon>
        <taxon>Actinomycetota</taxon>
        <taxon>Actinomycetes</taxon>
        <taxon>Micromonosporales</taxon>
        <taxon>Micromonosporaceae</taxon>
        <taxon>Rugosimonospora</taxon>
    </lineage>
</organism>
<gene>
    <name evidence="2" type="ORF">Raf01_63870</name>
</gene>
<keyword evidence="1" id="KW-0812">Transmembrane</keyword>
<accession>A0A8J3QYP3</accession>
<dbReference type="RefSeq" id="WP_203921745.1">
    <property type="nucleotide sequence ID" value="NZ_BONZ01000064.1"/>
</dbReference>
<keyword evidence="1" id="KW-0472">Membrane</keyword>
<reference evidence="2" key="1">
    <citation type="submission" date="2021-01" db="EMBL/GenBank/DDBJ databases">
        <title>Whole genome shotgun sequence of Rugosimonospora africana NBRC 104875.</title>
        <authorList>
            <person name="Komaki H."/>
            <person name="Tamura T."/>
        </authorList>
    </citation>
    <scope>NUCLEOTIDE SEQUENCE</scope>
    <source>
        <strain evidence="2">NBRC 104875</strain>
    </source>
</reference>
<keyword evidence="1" id="KW-1133">Transmembrane helix</keyword>
<protein>
    <submittedName>
        <fullName evidence="2">Uncharacterized protein</fullName>
    </submittedName>
</protein>